<sequence>MDYTDGFFQEIMFQNGNVLRIDNALIEEVYKTNQRTGYVLISYGIEDRTNRINNDFLRLNVGKDTIIMNQFGETLCLCDLAEGITVDAEFSSAMTRSIPPQTRAFRIIANTEAPTVMVKTDRVVNTDEENGFLTTGNPYDINDQMIFTISGETIIIDQNYNQISLNEIQPGQLVRVEHAIFQTLSIPPKARLFLFSFFKQGKKGL</sequence>
<dbReference type="RefSeq" id="WP_161839151.1">
    <property type="nucleotide sequence ID" value="NZ_CP048000.1"/>
</dbReference>
<gene>
    <name evidence="1" type="ORF">Ana3638_17315</name>
</gene>
<dbReference type="Proteomes" id="UP000464314">
    <property type="component" value="Chromosome"/>
</dbReference>
<accession>A0A6P1TPS8</accession>
<protein>
    <submittedName>
        <fullName evidence="1">Uncharacterized protein</fullName>
    </submittedName>
</protein>
<evidence type="ECO:0000313" key="1">
    <source>
        <dbReference type="EMBL" id="QHQ62327.1"/>
    </source>
</evidence>
<keyword evidence="2" id="KW-1185">Reference proteome</keyword>
<dbReference type="KEGG" id="anr:Ana3638_17315"/>
<dbReference type="EMBL" id="CP048000">
    <property type="protein sequence ID" value="QHQ62327.1"/>
    <property type="molecule type" value="Genomic_DNA"/>
</dbReference>
<organism evidence="1 2">
    <name type="scientific">Anaerocolumna sedimenticola</name>
    <dbReference type="NCBI Taxonomy" id="2696063"/>
    <lineage>
        <taxon>Bacteria</taxon>
        <taxon>Bacillati</taxon>
        <taxon>Bacillota</taxon>
        <taxon>Clostridia</taxon>
        <taxon>Lachnospirales</taxon>
        <taxon>Lachnospiraceae</taxon>
        <taxon>Anaerocolumna</taxon>
    </lineage>
</organism>
<proteinExistence type="predicted"/>
<dbReference type="AlphaFoldDB" id="A0A6P1TPS8"/>
<reference evidence="1 2" key="1">
    <citation type="submission" date="2020-01" db="EMBL/GenBank/DDBJ databases">
        <title>Genome analysis of Anaerocolumna sp. CBA3638.</title>
        <authorList>
            <person name="Kim J."/>
            <person name="Roh S.W."/>
        </authorList>
    </citation>
    <scope>NUCLEOTIDE SEQUENCE [LARGE SCALE GENOMIC DNA]</scope>
    <source>
        <strain evidence="1 2">CBA3638</strain>
    </source>
</reference>
<evidence type="ECO:0000313" key="2">
    <source>
        <dbReference type="Proteomes" id="UP000464314"/>
    </source>
</evidence>
<name>A0A6P1TPS8_9FIRM</name>